<feature type="non-terminal residue" evidence="2">
    <location>
        <position position="133"/>
    </location>
</feature>
<feature type="compositionally biased region" description="Basic residues" evidence="1">
    <location>
        <begin position="89"/>
        <end position="99"/>
    </location>
</feature>
<protein>
    <submittedName>
        <fullName evidence="2">Uncharacterized protein</fullName>
    </submittedName>
</protein>
<organism evidence="2">
    <name type="scientific">uncultured Solirubrobacteraceae bacterium</name>
    <dbReference type="NCBI Taxonomy" id="1162706"/>
    <lineage>
        <taxon>Bacteria</taxon>
        <taxon>Bacillati</taxon>
        <taxon>Actinomycetota</taxon>
        <taxon>Thermoleophilia</taxon>
        <taxon>Solirubrobacterales</taxon>
        <taxon>Solirubrobacteraceae</taxon>
        <taxon>environmental samples</taxon>
    </lineage>
</organism>
<dbReference type="AlphaFoldDB" id="A0A6J4SLI2"/>
<reference evidence="2" key="1">
    <citation type="submission" date="2020-02" db="EMBL/GenBank/DDBJ databases">
        <authorList>
            <person name="Meier V. D."/>
        </authorList>
    </citation>
    <scope>NUCLEOTIDE SEQUENCE</scope>
    <source>
        <strain evidence="2">AVDCRST_MAG53</strain>
    </source>
</reference>
<dbReference type="EMBL" id="CADCVR010000065">
    <property type="protein sequence ID" value="CAA9501809.1"/>
    <property type="molecule type" value="Genomic_DNA"/>
</dbReference>
<sequence length="133" mass="14556">GPVRGHHPRRDGRPGDRAPAARALLLRLGGRARPLGARALGRTRGAERDRRPRPDARGGERPAPRARQARADRALPARGDRAGDGARPPARRRRRRRPGARADARREERPAAEQGLVAPRPRGVQAPGRRAHV</sequence>
<evidence type="ECO:0000256" key="1">
    <source>
        <dbReference type="SAM" id="MobiDB-lite"/>
    </source>
</evidence>
<evidence type="ECO:0000313" key="2">
    <source>
        <dbReference type="EMBL" id="CAA9501809.1"/>
    </source>
</evidence>
<name>A0A6J4SLI2_9ACTN</name>
<feature type="compositionally biased region" description="Basic and acidic residues" evidence="1">
    <location>
        <begin position="44"/>
        <end position="84"/>
    </location>
</feature>
<feature type="region of interest" description="Disordered" evidence="1">
    <location>
        <begin position="1"/>
        <end position="133"/>
    </location>
</feature>
<gene>
    <name evidence="2" type="ORF">AVDCRST_MAG53-2040</name>
</gene>
<proteinExistence type="predicted"/>
<feature type="compositionally biased region" description="Basic and acidic residues" evidence="1">
    <location>
        <begin position="100"/>
        <end position="111"/>
    </location>
</feature>
<accession>A0A6J4SLI2</accession>
<feature type="compositionally biased region" description="Low complexity" evidence="1">
    <location>
        <begin position="17"/>
        <end position="43"/>
    </location>
</feature>
<feature type="non-terminal residue" evidence="2">
    <location>
        <position position="1"/>
    </location>
</feature>
<feature type="compositionally biased region" description="Basic residues" evidence="1">
    <location>
        <begin position="1"/>
        <end position="10"/>
    </location>
</feature>